<dbReference type="RefSeq" id="WP_377263337.1">
    <property type="nucleotide sequence ID" value="NZ_JBHMAA010000019.1"/>
</dbReference>
<dbReference type="EC" id="3.5.1.4" evidence="2"/>
<keyword evidence="3" id="KW-1185">Reference proteome</keyword>
<dbReference type="GO" id="GO:0004040">
    <property type="term" value="F:amidase activity"/>
    <property type="evidence" value="ECO:0007669"/>
    <property type="project" value="UniProtKB-EC"/>
</dbReference>
<organism evidence="2 3">
    <name type="scientific">Rhizobium puerariae</name>
    <dbReference type="NCBI Taxonomy" id="1585791"/>
    <lineage>
        <taxon>Bacteria</taxon>
        <taxon>Pseudomonadati</taxon>
        <taxon>Pseudomonadota</taxon>
        <taxon>Alphaproteobacteria</taxon>
        <taxon>Hyphomicrobiales</taxon>
        <taxon>Rhizobiaceae</taxon>
        <taxon>Rhizobium/Agrobacterium group</taxon>
        <taxon>Rhizobium</taxon>
    </lineage>
</organism>
<reference evidence="2 3" key="1">
    <citation type="submission" date="2024-09" db="EMBL/GenBank/DDBJ databases">
        <authorList>
            <person name="Sun Q."/>
            <person name="Mori K."/>
        </authorList>
    </citation>
    <scope>NUCLEOTIDE SEQUENCE [LARGE SCALE GENOMIC DNA]</scope>
    <source>
        <strain evidence="2 3">TBRC 4938</strain>
    </source>
</reference>
<dbReference type="Pfam" id="PF01425">
    <property type="entry name" value="Amidase"/>
    <property type="match status" value="1"/>
</dbReference>
<gene>
    <name evidence="2" type="ORF">ACFFP0_17745</name>
</gene>
<dbReference type="Proteomes" id="UP001589692">
    <property type="component" value="Unassembled WGS sequence"/>
</dbReference>
<dbReference type="InterPro" id="IPR023631">
    <property type="entry name" value="Amidase_dom"/>
</dbReference>
<sequence length="494" mass="52857">MAYHFPDVDGLSAIARELGMNLNREDAIALHALMDGMTPAMRLLETLSPGQPEIKYPRTPGYRPDPSENRYNAWRYKTSIKGAPTGKLAGRTVAIKDNVCVAGVPMSNGSSILEGFVPDVDATVVTRILDAGAEITGKSTCEYLCLSGNSSTSADGPVENPNAPGCTTGGSSNGSAALVAAGEVDLAIGADQAGSIRMPASFTGIVGHKPTWGLVPYTGALSIEYTFDHLGPMARSVADCALLLEVIAGNDGIDGRWRGARAENYTEALGRGVKGLRIGVVKEGFGREESEEGVDAVVRAAAARLQADGTEVEEISIPWHLYGTEIWKPIALEGNYMAMMYGNGVGYGRDGDYSIAFMRAFSGWQKHIDELAATGKTTVLAGEIFRRHGGMLYAKAHNLRRRLRAEYDAALARYDVLVMPTTPMTARKIVPHDAPILELLTDSWTMQNNTCPFDITGHPAISVPCGHHDGKPVGFMIVGRHFDDATVFRVADAV</sequence>
<dbReference type="InterPro" id="IPR036928">
    <property type="entry name" value="AS_sf"/>
</dbReference>
<keyword evidence="2" id="KW-0378">Hydrolase</keyword>
<dbReference type="EMBL" id="JBHMAA010000019">
    <property type="protein sequence ID" value="MFB9950700.1"/>
    <property type="molecule type" value="Genomic_DNA"/>
</dbReference>
<dbReference type="PANTHER" id="PTHR11895">
    <property type="entry name" value="TRANSAMIDASE"/>
    <property type="match status" value="1"/>
</dbReference>
<dbReference type="InterPro" id="IPR000120">
    <property type="entry name" value="Amidase"/>
</dbReference>
<protein>
    <submittedName>
        <fullName evidence="2">Amidase</fullName>
        <ecNumber evidence="2">3.5.1.4</ecNumber>
    </submittedName>
</protein>
<evidence type="ECO:0000259" key="1">
    <source>
        <dbReference type="Pfam" id="PF01425"/>
    </source>
</evidence>
<feature type="domain" description="Amidase" evidence="1">
    <location>
        <begin position="68"/>
        <end position="487"/>
    </location>
</feature>
<dbReference type="NCBIfam" id="NF005565">
    <property type="entry name" value="PRK07235.1"/>
    <property type="match status" value="1"/>
</dbReference>
<dbReference type="PANTHER" id="PTHR11895:SF170">
    <property type="entry name" value="AMIDASE"/>
    <property type="match status" value="1"/>
</dbReference>
<accession>A0ABV6AJA9</accession>
<comment type="caution">
    <text evidence="2">The sequence shown here is derived from an EMBL/GenBank/DDBJ whole genome shotgun (WGS) entry which is preliminary data.</text>
</comment>
<proteinExistence type="predicted"/>
<dbReference type="Gene3D" id="3.90.1300.10">
    <property type="entry name" value="Amidase signature (AS) domain"/>
    <property type="match status" value="1"/>
</dbReference>
<dbReference type="SUPFAM" id="SSF75304">
    <property type="entry name" value="Amidase signature (AS) enzymes"/>
    <property type="match status" value="1"/>
</dbReference>
<evidence type="ECO:0000313" key="2">
    <source>
        <dbReference type="EMBL" id="MFB9950700.1"/>
    </source>
</evidence>
<name>A0ABV6AJA9_9HYPH</name>
<evidence type="ECO:0000313" key="3">
    <source>
        <dbReference type="Proteomes" id="UP001589692"/>
    </source>
</evidence>